<keyword evidence="5" id="KW-1185">Reference proteome</keyword>
<dbReference type="Proteomes" id="UP000027647">
    <property type="component" value="Unassembled WGS sequence"/>
</dbReference>
<organism evidence="4 5">
    <name type="scientific">Erythrobacter longus</name>
    <dbReference type="NCBI Taxonomy" id="1044"/>
    <lineage>
        <taxon>Bacteria</taxon>
        <taxon>Pseudomonadati</taxon>
        <taxon>Pseudomonadota</taxon>
        <taxon>Alphaproteobacteria</taxon>
        <taxon>Sphingomonadales</taxon>
        <taxon>Erythrobacteraceae</taxon>
        <taxon>Erythrobacter/Porphyrobacter group</taxon>
        <taxon>Erythrobacter</taxon>
    </lineage>
</organism>
<accession>A0A074MT90</accession>
<dbReference type="STRING" id="1044.EH31_15620"/>
<sequence length="244" mass="26091">MSTLWRPISKAASALCAAAMLFVSPGVHANSSANTAADITAPVREAQAETLANGDERFRELFASWTALDSVKTPQENEPISVFERPTVSVPSLTPVNGARLTSNFGMRSHPVRGGRRMHKGVDLAAPTGTPVYAAADGLVSLARSGRGYGLYIKIDHGADLETRYAHLSRLAVSAGERVEKGEIIGYVGSTGWSTGPHLHYEVRVDGVAVDPIHYMVSDREPARLAETEQTLLEGRRRVGSGGE</sequence>
<evidence type="ECO:0000259" key="3">
    <source>
        <dbReference type="Pfam" id="PF01551"/>
    </source>
</evidence>
<dbReference type="OrthoDB" id="9815245at2"/>
<dbReference type="Pfam" id="PF01551">
    <property type="entry name" value="Peptidase_M23"/>
    <property type="match status" value="1"/>
</dbReference>
<comment type="caution">
    <text evidence="4">The sequence shown here is derived from an EMBL/GenBank/DDBJ whole genome shotgun (WGS) entry which is preliminary data.</text>
</comment>
<feature type="chain" id="PRO_5001699457" evidence="2">
    <location>
        <begin position="30"/>
        <end position="244"/>
    </location>
</feature>
<proteinExistence type="predicted"/>
<dbReference type="GO" id="GO:0004222">
    <property type="term" value="F:metalloendopeptidase activity"/>
    <property type="evidence" value="ECO:0007669"/>
    <property type="project" value="TreeGrafter"/>
</dbReference>
<dbReference type="InterPro" id="IPR050570">
    <property type="entry name" value="Cell_wall_metabolism_enzyme"/>
</dbReference>
<evidence type="ECO:0000313" key="5">
    <source>
        <dbReference type="Proteomes" id="UP000027647"/>
    </source>
</evidence>
<dbReference type="InterPro" id="IPR016047">
    <property type="entry name" value="M23ase_b-sheet_dom"/>
</dbReference>
<dbReference type="Gene3D" id="2.70.70.10">
    <property type="entry name" value="Glucose Permease (Domain IIA)"/>
    <property type="match status" value="1"/>
</dbReference>
<feature type="signal peptide" evidence="2">
    <location>
        <begin position="1"/>
        <end position="29"/>
    </location>
</feature>
<keyword evidence="1 2" id="KW-0732">Signal</keyword>
<dbReference type="CDD" id="cd12797">
    <property type="entry name" value="M23_peptidase"/>
    <property type="match status" value="1"/>
</dbReference>
<feature type="domain" description="M23ase beta-sheet core" evidence="3">
    <location>
        <begin position="117"/>
        <end position="212"/>
    </location>
</feature>
<dbReference type="eggNOG" id="COG0739">
    <property type="taxonomic scope" value="Bacteria"/>
</dbReference>
<dbReference type="EMBL" id="JMIW01000007">
    <property type="protein sequence ID" value="KEO88862.1"/>
    <property type="molecule type" value="Genomic_DNA"/>
</dbReference>
<evidence type="ECO:0000313" key="4">
    <source>
        <dbReference type="EMBL" id="KEO88862.1"/>
    </source>
</evidence>
<dbReference type="PANTHER" id="PTHR21666">
    <property type="entry name" value="PEPTIDASE-RELATED"/>
    <property type="match status" value="1"/>
</dbReference>
<dbReference type="AlphaFoldDB" id="A0A074MT90"/>
<evidence type="ECO:0000256" key="2">
    <source>
        <dbReference type="SAM" id="SignalP"/>
    </source>
</evidence>
<reference evidence="4 5" key="1">
    <citation type="submission" date="2014-04" db="EMBL/GenBank/DDBJ databases">
        <title>A comprehensive comparison of genomes of Erythrobacter spp. strains.</title>
        <authorList>
            <person name="Zheng Q."/>
        </authorList>
    </citation>
    <scope>NUCLEOTIDE SEQUENCE [LARGE SCALE GENOMIC DNA]</scope>
    <source>
        <strain evidence="4 5">DSM 6997</strain>
    </source>
</reference>
<dbReference type="SUPFAM" id="SSF51261">
    <property type="entry name" value="Duplicated hybrid motif"/>
    <property type="match status" value="1"/>
</dbReference>
<name>A0A074MT90_ERYLO</name>
<dbReference type="PANTHER" id="PTHR21666:SF289">
    <property type="entry name" value="L-ALA--D-GLU ENDOPEPTIDASE"/>
    <property type="match status" value="1"/>
</dbReference>
<dbReference type="InterPro" id="IPR011055">
    <property type="entry name" value="Dup_hybrid_motif"/>
</dbReference>
<protein>
    <submittedName>
        <fullName evidence="4">Membrane protein</fullName>
    </submittedName>
</protein>
<gene>
    <name evidence="4" type="ORF">EH31_15620</name>
</gene>
<dbReference type="FunFam" id="2.70.70.10:FF:000006">
    <property type="entry name" value="M23 family peptidase"/>
    <property type="match status" value="1"/>
</dbReference>
<evidence type="ECO:0000256" key="1">
    <source>
        <dbReference type="ARBA" id="ARBA00022729"/>
    </source>
</evidence>